<comment type="caution">
    <text evidence="1">The sequence shown here is derived from an EMBL/GenBank/DDBJ whole genome shotgun (WGS) entry which is preliminary data.</text>
</comment>
<dbReference type="EMBL" id="ANIZ01000637">
    <property type="protein sequence ID" value="ETI53739.1"/>
    <property type="molecule type" value="Genomic_DNA"/>
</dbReference>
<sequence>MSNDKLSKATMELYVRQLLRLYKSGKETMQWDPKEFIARIQYPNKYDDANLQKVYGVQNSDMIAELMRLYKSKESLILTLNALCKMVKNRFRDAFGYYNAVRKVLSKQNKSEKLDNELTPEEEKKYISYEELMSVPQKVKKILMDTYGEVFLSNNELSKLTKAKRLAYLRLVFDYVTLYLNVHYPLRLVWPTVYLRPVDAGNYLQGTKLHLNNFKNVRLMGAQVIDLDGSTINLIAQFLHFLINSLGQTPTKLLWRVYNNSPGEYDSNNGFSSTLSKLFVKYNGKPMSMNMIRHIVESHLIQ</sequence>
<keyword evidence="2" id="KW-1185">Reference proteome</keyword>
<gene>
    <name evidence="1" type="ORF">F443_03364</name>
</gene>
<name>V9FQK5_PHYNI</name>
<reference evidence="1 2" key="1">
    <citation type="submission" date="2013-11" db="EMBL/GenBank/DDBJ databases">
        <title>The Genome Sequence of Phytophthora parasitica P1569.</title>
        <authorList>
            <consortium name="The Broad Institute Genomics Platform"/>
            <person name="Russ C."/>
            <person name="Tyler B."/>
            <person name="Panabieres F."/>
            <person name="Shan W."/>
            <person name="Tripathy S."/>
            <person name="Grunwald N."/>
            <person name="Machado M."/>
            <person name="Johnson C.S."/>
            <person name="Arredondo F."/>
            <person name="Hong C."/>
            <person name="Coffey M."/>
            <person name="Young S.K."/>
            <person name="Zeng Q."/>
            <person name="Gargeya S."/>
            <person name="Fitzgerald M."/>
            <person name="Abouelleil A."/>
            <person name="Alvarado L."/>
            <person name="Chapman S.B."/>
            <person name="Gainer-Dewar J."/>
            <person name="Goldberg J."/>
            <person name="Griggs A."/>
            <person name="Gujja S."/>
            <person name="Hansen M."/>
            <person name="Howarth C."/>
            <person name="Imamovic A."/>
            <person name="Ireland A."/>
            <person name="Larimer J."/>
            <person name="McCowan C."/>
            <person name="Murphy C."/>
            <person name="Pearson M."/>
            <person name="Poon T.W."/>
            <person name="Priest M."/>
            <person name="Roberts A."/>
            <person name="Saif S."/>
            <person name="Shea T."/>
            <person name="Sykes S."/>
            <person name="Wortman J."/>
            <person name="Nusbaum C."/>
            <person name="Birren B."/>
        </authorList>
    </citation>
    <scope>NUCLEOTIDE SEQUENCE [LARGE SCALE GENOMIC DNA]</scope>
    <source>
        <strain evidence="1 2">P1569</strain>
    </source>
</reference>
<organism evidence="1 2">
    <name type="scientific">Phytophthora nicotianae P1569</name>
    <dbReference type="NCBI Taxonomy" id="1317065"/>
    <lineage>
        <taxon>Eukaryota</taxon>
        <taxon>Sar</taxon>
        <taxon>Stramenopiles</taxon>
        <taxon>Oomycota</taxon>
        <taxon>Peronosporomycetes</taxon>
        <taxon>Peronosporales</taxon>
        <taxon>Peronosporaceae</taxon>
        <taxon>Phytophthora</taxon>
    </lineage>
</organism>
<dbReference type="AlphaFoldDB" id="V9FQK5"/>
<dbReference type="HOGENOM" id="CLU_058731_0_0_1"/>
<proteinExistence type="predicted"/>
<dbReference type="Proteomes" id="UP000018721">
    <property type="component" value="Unassembled WGS sequence"/>
</dbReference>
<evidence type="ECO:0000313" key="2">
    <source>
        <dbReference type="Proteomes" id="UP000018721"/>
    </source>
</evidence>
<evidence type="ECO:0000313" key="1">
    <source>
        <dbReference type="EMBL" id="ETI53739.1"/>
    </source>
</evidence>
<accession>V9FQK5</accession>
<protein>
    <submittedName>
        <fullName evidence="1">Uncharacterized protein</fullName>
    </submittedName>
</protein>